<evidence type="ECO:0000313" key="3">
    <source>
        <dbReference type="EMBL" id="PJJ80980.1"/>
    </source>
</evidence>
<keyword evidence="4" id="KW-1185">Reference proteome</keyword>
<evidence type="ECO:0000256" key="1">
    <source>
        <dbReference type="ARBA" id="ARBA00022763"/>
    </source>
</evidence>
<dbReference type="EMBL" id="PGFH01000001">
    <property type="protein sequence ID" value="PJJ80980.1"/>
    <property type="molecule type" value="Genomic_DNA"/>
</dbReference>
<dbReference type="PANTHER" id="PTHR43003:SF6">
    <property type="entry name" value="DNA GLYCOSYLASE"/>
    <property type="match status" value="1"/>
</dbReference>
<protein>
    <recommendedName>
        <fullName evidence="5">3-methyladenine DNA glycosylase/8-oxoguanine DNA glycosylase</fullName>
    </recommendedName>
</protein>
<dbReference type="GO" id="GO:0043916">
    <property type="term" value="F:DNA-7-methylguanine glycosylase activity"/>
    <property type="evidence" value="ECO:0007669"/>
    <property type="project" value="TreeGrafter"/>
</dbReference>
<dbReference type="GO" id="GO:0006285">
    <property type="term" value="P:base-excision repair, AP site formation"/>
    <property type="evidence" value="ECO:0007669"/>
    <property type="project" value="TreeGrafter"/>
</dbReference>
<dbReference type="GO" id="GO:0008725">
    <property type="term" value="F:DNA-3-methyladenine glycosylase activity"/>
    <property type="evidence" value="ECO:0007669"/>
    <property type="project" value="TreeGrafter"/>
</dbReference>
<dbReference type="GO" id="GO:0032993">
    <property type="term" value="C:protein-DNA complex"/>
    <property type="evidence" value="ECO:0007669"/>
    <property type="project" value="TreeGrafter"/>
</dbReference>
<dbReference type="RefSeq" id="WP_100387712.1">
    <property type="nucleotide sequence ID" value="NZ_BMZU01000001.1"/>
</dbReference>
<dbReference type="GO" id="GO:0005737">
    <property type="term" value="C:cytoplasm"/>
    <property type="evidence" value="ECO:0007669"/>
    <property type="project" value="TreeGrafter"/>
</dbReference>
<sequence>MTFALAVDEPVRMRFAPGRPVDVRATLRPLKRGVGDPTMRVDDAGIWRTMLTPAGPATLRLVQHQSHVECTAWGAGAEWAIDSVPELLGEGDDWSDFDISALPFAAEAQRQNPGLRLTRTKLVFEALVMAILEQKVTGIEAKRGWRILVTKHGSPAPGPAPAGMRVVPTPQGWARIPSWEWHRAGVGPQRSATVMRATQVAASLERTADWGRGGPRIEAALRSVVGVGVWTAAETMQRSHADPDSPSVGDYHLAAVVGWALIGEPVDDERMLELLEPWRGHRQRVVRLITASGFRKPAFGPRMTIQDHRSH</sequence>
<accession>A0A2M9D5S5</accession>
<keyword evidence="2" id="KW-0234">DNA repair</keyword>
<evidence type="ECO:0008006" key="5">
    <source>
        <dbReference type="Google" id="ProtNLM"/>
    </source>
</evidence>
<name>A0A2M9D5S5_9MICO</name>
<dbReference type="Gene3D" id="1.10.340.30">
    <property type="entry name" value="Hypothetical protein, domain 2"/>
    <property type="match status" value="1"/>
</dbReference>
<dbReference type="GO" id="GO:0032131">
    <property type="term" value="F:alkylated DNA binding"/>
    <property type="evidence" value="ECO:0007669"/>
    <property type="project" value="TreeGrafter"/>
</dbReference>
<dbReference type="InterPro" id="IPR011257">
    <property type="entry name" value="DNA_glycosylase"/>
</dbReference>
<organism evidence="3 4">
    <name type="scientific">Salinibacterium amurskyense</name>
    <dbReference type="NCBI Taxonomy" id="205941"/>
    <lineage>
        <taxon>Bacteria</taxon>
        <taxon>Bacillati</taxon>
        <taxon>Actinomycetota</taxon>
        <taxon>Actinomycetes</taxon>
        <taxon>Micrococcales</taxon>
        <taxon>Microbacteriaceae</taxon>
        <taxon>Salinibacterium</taxon>
    </lineage>
</organism>
<dbReference type="OrthoDB" id="5501430at2"/>
<comment type="caution">
    <text evidence="3">The sequence shown here is derived from an EMBL/GenBank/DDBJ whole genome shotgun (WGS) entry which is preliminary data.</text>
</comment>
<gene>
    <name evidence="3" type="ORF">CLV85_0147</name>
</gene>
<proteinExistence type="predicted"/>
<keyword evidence="1" id="KW-0227">DNA damage</keyword>
<dbReference type="Proteomes" id="UP000231742">
    <property type="component" value="Unassembled WGS sequence"/>
</dbReference>
<reference evidence="3 4" key="1">
    <citation type="submission" date="2017-11" db="EMBL/GenBank/DDBJ databases">
        <title>Genomic Encyclopedia of Archaeal and Bacterial Type Strains, Phase II (KMG-II): From Individual Species to Whole Genera.</title>
        <authorList>
            <person name="Goeker M."/>
        </authorList>
    </citation>
    <scope>NUCLEOTIDE SEQUENCE [LARGE SCALE GENOMIC DNA]</scope>
    <source>
        <strain evidence="3 4">DSM 16400</strain>
    </source>
</reference>
<dbReference type="InterPro" id="IPR051912">
    <property type="entry name" value="Alkylbase_DNA_Glycosylase/TA"/>
</dbReference>
<evidence type="ECO:0000313" key="4">
    <source>
        <dbReference type="Proteomes" id="UP000231742"/>
    </source>
</evidence>
<dbReference type="SUPFAM" id="SSF48150">
    <property type="entry name" value="DNA-glycosylase"/>
    <property type="match status" value="1"/>
</dbReference>
<dbReference type="PANTHER" id="PTHR43003">
    <property type="entry name" value="DNA-3-METHYLADENINE GLYCOSYLASE"/>
    <property type="match status" value="1"/>
</dbReference>
<dbReference type="AlphaFoldDB" id="A0A2M9D5S5"/>
<dbReference type="GO" id="GO:0006307">
    <property type="term" value="P:DNA alkylation repair"/>
    <property type="evidence" value="ECO:0007669"/>
    <property type="project" value="TreeGrafter"/>
</dbReference>
<evidence type="ECO:0000256" key="2">
    <source>
        <dbReference type="ARBA" id="ARBA00023204"/>
    </source>
</evidence>